<keyword evidence="3" id="KW-0001">2Fe-2S</keyword>
<dbReference type="NCBIfam" id="NF007066">
    <property type="entry name" value="PRK09511.1"/>
    <property type="match status" value="1"/>
</dbReference>
<evidence type="ECO:0000256" key="13">
    <source>
        <dbReference type="ARBA" id="ARBA00066506"/>
    </source>
</evidence>
<evidence type="ECO:0000256" key="5">
    <source>
        <dbReference type="ARBA" id="ARBA00023002"/>
    </source>
</evidence>
<keyword evidence="4" id="KW-0479">Metal-binding</keyword>
<evidence type="ECO:0000256" key="7">
    <source>
        <dbReference type="ARBA" id="ARBA00023014"/>
    </source>
</evidence>
<name>A0A9X1XFB3_9VIBR</name>
<evidence type="ECO:0000313" key="17">
    <source>
        <dbReference type="Proteomes" id="UP001139559"/>
    </source>
</evidence>
<keyword evidence="8" id="KW-0520">NAD</keyword>
<keyword evidence="17" id="KW-1185">Reference proteome</keyword>
<dbReference type="PROSITE" id="PS51300">
    <property type="entry name" value="NIRD"/>
    <property type="match status" value="1"/>
</dbReference>
<protein>
    <recommendedName>
        <fullName evidence="14">Nitrite reductase (NADH) small subunit</fullName>
        <ecNumber evidence="13">1.7.1.15</ecNumber>
    </recommendedName>
</protein>
<evidence type="ECO:0000256" key="14">
    <source>
        <dbReference type="ARBA" id="ARBA00072071"/>
    </source>
</evidence>
<dbReference type="GO" id="GO:0106316">
    <property type="term" value="F:nitrite reductase (NADH) activity"/>
    <property type="evidence" value="ECO:0007669"/>
    <property type="project" value="UniProtKB-EC"/>
</dbReference>
<evidence type="ECO:0000256" key="1">
    <source>
        <dbReference type="ARBA" id="ARBA00004496"/>
    </source>
</evidence>
<sequence>MANNKATFQKVCDIADIIPGTGVCALLNGEQVAVFRPTAAEEVMAISNQDPFAQSNVLSRGLICQHQDELWVASPLKKQRFNLKTGVCMEDESFSVKAYKTRVENGSVELSA</sequence>
<keyword evidence="5" id="KW-0560">Oxidoreductase</keyword>
<dbReference type="GO" id="GO:0042128">
    <property type="term" value="P:nitrate assimilation"/>
    <property type="evidence" value="ECO:0007669"/>
    <property type="project" value="UniProtKB-KW"/>
</dbReference>
<dbReference type="FunFam" id="2.102.10.10:FF:000002">
    <property type="entry name" value="Nitrite reductase [NAD(P)H] small subunit"/>
    <property type="match status" value="1"/>
</dbReference>
<dbReference type="InterPro" id="IPR012748">
    <property type="entry name" value="Rieske-like_NirD"/>
</dbReference>
<proteinExistence type="predicted"/>
<dbReference type="CDD" id="cd03529">
    <property type="entry name" value="Rieske_NirD"/>
    <property type="match status" value="1"/>
</dbReference>
<comment type="caution">
    <text evidence="16">The sequence shown here is derived from an EMBL/GenBank/DDBJ whole genome shotgun (WGS) entry which is preliminary data.</text>
</comment>
<keyword evidence="7" id="KW-0411">Iron-sulfur</keyword>
<comment type="catalytic activity">
    <reaction evidence="10">
        <text>NH4(+) + 3 NAD(+) + 2 H2O = nitrite + 3 NADH + 5 H(+)</text>
        <dbReference type="Rhea" id="RHEA:24628"/>
        <dbReference type="ChEBI" id="CHEBI:15377"/>
        <dbReference type="ChEBI" id="CHEBI:15378"/>
        <dbReference type="ChEBI" id="CHEBI:16301"/>
        <dbReference type="ChEBI" id="CHEBI:28938"/>
        <dbReference type="ChEBI" id="CHEBI:57540"/>
        <dbReference type="ChEBI" id="CHEBI:57945"/>
        <dbReference type="EC" id="1.7.1.15"/>
    </reaction>
</comment>
<evidence type="ECO:0000259" key="15">
    <source>
        <dbReference type="PROSITE" id="PS51296"/>
    </source>
</evidence>
<comment type="subcellular location">
    <subcellularLocation>
        <location evidence="1">Cytoplasm</location>
    </subcellularLocation>
</comment>
<evidence type="ECO:0000256" key="12">
    <source>
        <dbReference type="ARBA" id="ARBA00065371"/>
    </source>
</evidence>
<dbReference type="Pfam" id="PF13806">
    <property type="entry name" value="Rieske_2"/>
    <property type="match status" value="1"/>
</dbReference>
<dbReference type="GO" id="GO:0051537">
    <property type="term" value="F:2 iron, 2 sulfur cluster binding"/>
    <property type="evidence" value="ECO:0007669"/>
    <property type="project" value="UniProtKB-KW"/>
</dbReference>
<dbReference type="SUPFAM" id="SSF50022">
    <property type="entry name" value="ISP domain"/>
    <property type="match status" value="1"/>
</dbReference>
<dbReference type="InterPro" id="IPR017941">
    <property type="entry name" value="Rieske_2Fe-2S"/>
</dbReference>
<dbReference type="RefSeq" id="WP_248006833.1">
    <property type="nucleotide sequence ID" value="NZ_JAJHVV010000001.1"/>
</dbReference>
<keyword evidence="2" id="KW-0963">Cytoplasm</keyword>
<reference evidence="16" key="1">
    <citation type="submission" date="2021-11" db="EMBL/GenBank/DDBJ databases">
        <title>Vibrio ZSDE26 sp. nov. and Vibrio ZSDZ34 sp. nov., isolated from coastal seawater in Qingdao.</title>
        <authorList>
            <person name="Zhang P."/>
        </authorList>
    </citation>
    <scope>NUCLEOTIDE SEQUENCE</scope>
    <source>
        <strain evidence="16">ZSDE26</strain>
    </source>
</reference>
<dbReference type="InterPro" id="IPR017881">
    <property type="entry name" value="NirD"/>
</dbReference>
<gene>
    <name evidence="16" type="primary">nirD</name>
    <name evidence="16" type="ORF">KP803_00295</name>
</gene>
<dbReference type="PROSITE" id="PS51296">
    <property type="entry name" value="RIESKE"/>
    <property type="match status" value="1"/>
</dbReference>
<dbReference type="EC" id="1.7.1.15" evidence="13"/>
<evidence type="ECO:0000256" key="11">
    <source>
        <dbReference type="ARBA" id="ARBA00059104"/>
    </source>
</evidence>
<evidence type="ECO:0000313" key="16">
    <source>
        <dbReference type="EMBL" id="MCK6261706.1"/>
    </source>
</evidence>
<dbReference type="Proteomes" id="UP001139559">
    <property type="component" value="Unassembled WGS sequence"/>
</dbReference>
<evidence type="ECO:0000256" key="4">
    <source>
        <dbReference type="ARBA" id="ARBA00022723"/>
    </source>
</evidence>
<evidence type="ECO:0000256" key="8">
    <source>
        <dbReference type="ARBA" id="ARBA00023027"/>
    </source>
</evidence>
<comment type="function">
    <text evidence="11">Required for activity of the reductase.</text>
</comment>
<keyword evidence="9" id="KW-0534">Nitrate assimilation</keyword>
<comment type="subunit">
    <text evidence="12">Associates with NirB.</text>
</comment>
<dbReference type="GO" id="GO:0005737">
    <property type="term" value="C:cytoplasm"/>
    <property type="evidence" value="ECO:0007669"/>
    <property type="project" value="UniProtKB-SubCell"/>
</dbReference>
<evidence type="ECO:0000256" key="2">
    <source>
        <dbReference type="ARBA" id="ARBA00022490"/>
    </source>
</evidence>
<organism evidence="16 17">
    <name type="scientific">Vibrio amylolyticus</name>
    <dbReference type="NCBI Taxonomy" id="2847292"/>
    <lineage>
        <taxon>Bacteria</taxon>
        <taxon>Pseudomonadati</taxon>
        <taxon>Pseudomonadota</taxon>
        <taxon>Gammaproteobacteria</taxon>
        <taxon>Vibrionales</taxon>
        <taxon>Vibrionaceae</taxon>
        <taxon>Vibrio</taxon>
    </lineage>
</organism>
<accession>A0A9X1XFB3</accession>
<keyword evidence="6" id="KW-0408">Iron</keyword>
<dbReference type="PANTHER" id="PTHR40562:SF1">
    <property type="entry name" value="NITRITE REDUCTASE (NADH) SMALL SUBUNIT"/>
    <property type="match status" value="1"/>
</dbReference>
<dbReference type="GO" id="GO:0009344">
    <property type="term" value="C:nitrite reductase complex [NAD(P)H]"/>
    <property type="evidence" value="ECO:0007669"/>
    <property type="project" value="TreeGrafter"/>
</dbReference>
<dbReference type="NCBIfam" id="TIGR02378">
    <property type="entry name" value="nirD_assim_sml"/>
    <property type="match status" value="1"/>
</dbReference>
<dbReference type="PANTHER" id="PTHR40562">
    <property type="match status" value="1"/>
</dbReference>
<dbReference type="AlphaFoldDB" id="A0A9X1XFB3"/>
<dbReference type="GO" id="GO:0046872">
    <property type="term" value="F:metal ion binding"/>
    <property type="evidence" value="ECO:0007669"/>
    <property type="project" value="UniProtKB-KW"/>
</dbReference>
<evidence type="ECO:0000256" key="9">
    <source>
        <dbReference type="ARBA" id="ARBA00023063"/>
    </source>
</evidence>
<dbReference type="Gene3D" id="2.102.10.10">
    <property type="entry name" value="Rieske [2Fe-2S] iron-sulphur domain"/>
    <property type="match status" value="1"/>
</dbReference>
<evidence type="ECO:0000256" key="3">
    <source>
        <dbReference type="ARBA" id="ARBA00022714"/>
    </source>
</evidence>
<evidence type="ECO:0000256" key="6">
    <source>
        <dbReference type="ARBA" id="ARBA00023004"/>
    </source>
</evidence>
<dbReference type="EMBL" id="JAJHVV010000001">
    <property type="protein sequence ID" value="MCK6261706.1"/>
    <property type="molecule type" value="Genomic_DNA"/>
</dbReference>
<evidence type="ECO:0000256" key="10">
    <source>
        <dbReference type="ARBA" id="ARBA00050150"/>
    </source>
</evidence>
<feature type="domain" description="Rieske" evidence="15">
    <location>
        <begin position="9"/>
        <end position="110"/>
    </location>
</feature>
<dbReference type="InterPro" id="IPR036922">
    <property type="entry name" value="Rieske_2Fe-2S_sf"/>
</dbReference>